<feature type="signal peptide" evidence="6">
    <location>
        <begin position="1"/>
        <end position="20"/>
    </location>
</feature>
<comment type="similarity">
    <text evidence="1 4">Belongs to the UDP-glycosyltransferase family.</text>
</comment>
<dbReference type="Proteomes" id="UP000694872">
    <property type="component" value="Unplaced"/>
</dbReference>
<protein>
    <submittedName>
        <fullName evidence="7">UDP-glucuronosyltransferase 2B30-like</fullName>
    </submittedName>
</protein>
<name>A0AAJ7EL75_PAPXU</name>
<dbReference type="SUPFAM" id="SSF53756">
    <property type="entry name" value="UDP-Glycosyltransferase/glycogen phosphorylase"/>
    <property type="match status" value="1"/>
</dbReference>
<keyword evidence="5" id="KW-0472">Membrane</keyword>
<evidence type="ECO:0000256" key="4">
    <source>
        <dbReference type="RuleBase" id="RU003718"/>
    </source>
</evidence>
<dbReference type="InterPro" id="IPR035595">
    <property type="entry name" value="UDP_glycos_trans_CS"/>
</dbReference>
<feature type="transmembrane region" description="Helical" evidence="5">
    <location>
        <begin position="483"/>
        <end position="502"/>
    </location>
</feature>
<feature type="chain" id="PRO_5042483019" evidence="6">
    <location>
        <begin position="21"/>
        <end position="576"/>
    </location>
</feature>
<dbReference type="CDD" id="cd03784">
    <property type="entry name" value="GT1_Gtf-like"/>
    <property type="match status" value="1"/>
</dbReference>
<dbReference type="PANTHER" id="PTHR48043">
    <property type="entry name" value="EG:EG0003.4 PROTEIN-RELATED"/>
    <property type="match status" value="1"/>
</dbReference>
<dbReference type="KEGG" id="pxu:106128218"/>
<dbReference type="PANTHER" id="PTHR48043:SF114">
    <property type="entry name" value="IP04436P-RELATED"/>
    <property type="match status" value="1"/>
</dbReference>
<evidence type="ECO:0000256" key="1">
    <source>
        <dbReference type="ARBA" id="ARBA00009995"/>
    </source>
</evidence>
<proteinExistence type="inferred from homology"/>
<dbReference type="FunFam" id="3.40.50.2000:FF:000050">
    <property type="entry name" value="UDP-glucuronosyltransferase"/>
    <property type="match status" value="1"/>
</dbReference>
<evidence type="ECO:0000256" key="3">
    <source>
        <dbReference type="ARBA" id="ARBA00022679"/>
    </source>
</evidence>
<dbReference type="Gene3D" id="3.40.50.2000">
    <property type="entry name" value="Glycogen Phosphorylase B"/>
    <property type="match status" value="1"/>
</dbReference>
<evidence type="ECO:0000313" key="7">
    <source>
        <dbReference type="RefSeq" id="XP_013181963.1"/>
    </source>
</evidence>
<dbReference type="GO" id="GO:0008194">
    <property type="term" value="F:UDP-glycosyltransferase activity"/>
    <property type="evidence" value="ECO:0007669"/>
    <property type="project" value="InterPro"/>
</dbReference>
<dbReference type="InterPro" id="IPR050271">
    <property type="entry name" value="UDP-glycosyltransferase"/>
</dbReference>
<dbReference type="InterPro" id="IPR002213">
    <property type="entry name" value="UDP_glucos_trans"/>
</dbReference>
<dbReference type="GeneID" id="106128218"/>
<dbReference type="AlphaFoldDB" id="A0AAJ7EL75"/>
<dbReference type="RefSeq" id="XP_013181963.1">
    <property type="nucleotide sequence ID" value="XM_013326509.1"/>
</dbReference>
<keyword evidence="5" id="KW-0812">Transmembrane</keyword>
<evidence type="ECO:0000256" key="6">
    <source>
        <dbReference type="SAM" id="SignalP"/>
    </source>
</evidence>
<dbReference type="PROSITE" id="PS00375">
    <property type="entry name" value="UDPGT"/>
    <property type="match status" value="1"/>
</dbReference>
<reference evidence="7" key="1">
    <citation type="submission" date="2025-08" db="UniProtKB">
        <authorList>
            <consortium name="RefSeq"/>
        </authorList>
    </citation>
    <scope>IDENTIFICATION</scope>
</reference>
<organism evidence="7">
    <name type="scientific">Papilio xuthus</name>
    <name type="common">Asian swallowtail butterfly</name>
    <dbReference type="NCBI Taxonomy" id="66420"/>
    <lineage>
        <taxon>Eukaryota</taxon>
        <taxon>Metazoa</taxon>
        <taxon>Ecdysozoa</taxon>
        <taxon>Arthropoda</taxon>
        <taxon>Hexapoda</taxon>
        <taxon>Insecta</taxon>
        <taxon>Pterygota</taxon>
        <taxon>Neoptera</taxon>
        <taxon>Endopterygota</taxon>
        <taxon>Lepidoptera</taxon>
        <taxon>Glossata</taxon>
        <taxon>Ditrysia</taxon>
        <taxon>Papilionoidea</taxon>
        <taxon>Papilionidae</taxon>
        <taxon>Papilioninae</taxon>
        <taxon>Papilio</taxon>
    </lineage>
</organism>
<evidence type="ECO:0000256" key="2">
    <source>
        <dbReference type="ARBA" id="ARBA00022676"/>
    </source>
</evidence>
<gene>
    <name evidence="7" type="primary">LOC106128218</name>
</gene>
<accession>A0AAJ7EL75</accession>
<keyword evidence="2 4" id="KW-0328">Glycosyltransferase</keyword>
<dbReference type="Pfam" id="PF00201">
    <property type="entry name" value="UDPGT"/>
    <property type="match status" value="1"/>
</dbReference>
<evidence type="ECO:0000256" key="5">
    <source>
        <dbReference type="SAM" id="Phobius"/>
    </source>
</evidence>
<keyword evidence="3 4" id="KW-0808">Transferase</keyword>
<keyword evidence="5" id="KW-1133">Transmembrane helix</keyword>
<keyword evidence="6" id="KW-0732">Signal</keyword>
<sequence>MNCLHTLLFVTLIFAQNAFAYNILAIVSMPLRSHYMAFQTLFRELAIRGHSVTVMNNYPDPQPVRNLEFIDLQVQNAFRNRTPPMSWYETEDSRFMHIVNLHRHVNFGPQSTKFDCENLLSNKNVQRHLAQGKKYDVIFVEQFFSDCGLAYAGVFYDAPIIGITSHVLLPWAYPRLGIPFDFSSDAYYFANAGTNPGLYHRIETVLMHLYLTYGKWLIDRSTYDAFHQHMPNVSLDIEKLATERMKMMFSNQHFSITGARLAGPQVLEIGGIHIDKPKPVPKDIEKFLANATNGAIYVSFGSNLIASTMSTNKMQQFLDAFKKIPQKVLWKLENASLPVGNDNVYTSDWMPQLDLLCHPKVLAFVSHGGMLSISEAAHCGKPLLAMPFFGDQFSNAAAVRSSGIGTTMFFEYLNADNLAEEIKKLTSSDLQKSAKRVSKLWHDRPQSVMDSAIYWTEYVARHGTAPPSLPSKGKTLMQFQLDVVVTLMIILIIIMLLFYFVYKCLELILKFLMTCWFACRLVNIKKFLVTSHDIPRQLEMRWRDVTRQRKAKLTLGTRNTLQHPASTHYVLHWTFD</sequence>